<evidence type="ECO:0000256" key="1">
    <source>
        <dbReference type="SAM" id="Phobius"/>
    </source>
</evidence>
<dbReference type="EMBL" id="FOQO01000006">
    <property type="protein sequence ID" value="SFI90408.1"/>
    <property type="molecule type" value="Genomic_DNA"/>
</dbReference>
<feature type="transmembrane region" description="Helical" evidence="1">
    <location>
        <begin position="20"/>
        <end position="43"/>
    </location>
</feature>
<keyword evidence="1" id="KW-1133">Transmembrane helix</keyword>
<keyword evidence="1" id="KW-0812">Transmembrane</keyword>
<proteinExistence type="predicted"/>
<organism evidence="2 3">
    <name type="scientific">Parapedobacter indicus</name>
    <dbReference type="NCBI Taxonomy" id="1477437"/>
    <lineage>
        <taxon>Bacteria</taxon>
        <taxon>Pseudomonadati</taxon>
        <taxon>Bacteroidota</taxon>
        <taxon>Sphingobacteriia</taxon>
        <taxon>Sphingobacteriales</taxon>
        <taxon>Sphingobacteriaceae</taxon>
        <taxon>Parapedobacter</taxon>
    </lineage>
</organism>
<feature type="transmembrane region" description="Helical" evidence="1">
    <location>
        <begin position="73"/>
        <end position="90"/>
    </location>
</feature>
<feature type="transmembrane region" description="Helical" evidence="1">
    <location>
        <begin position="49"/>
        <end position="68"/>
    </location>
</feature>
<keyword evidence="1" id="KW-0472">Membrane</keyword>
<sequence length="91" mass="10612">MNAAKRKHNKRHDTHTEHHLVPAALFLLNVLAVHVVYVVYAYFNAVGNQIGWVVLLTLAFVALSSAIWIKNRIYLWCSMMYYVALFIYCWV</sequence>
<reference evidence="2 3" key="1">
    <citation type="submission" date="2016-10" db="EMBL/GenBank/DDBJ databases">
        <authorList>
            <person name="de Groot N.N."/>
        </authorList>
    </citation>
    <scope>NUCLEOTIDE SEQUENCE [LARGE SCALE GENOMIC DNA]</scope>
    <source>
        <strain evidence="2 3">RK1</strain>
    </source>
</reference>
<protein>
    <submittedName>
        <fullName evidence="2">Uncharacterized protein</fullName>
    </submittedName>
</protein>
<dbReference type="RefSeq" id="WP_090627672.1">
    <property type="nucleotide sequence ID" value="NZ_FOQO01000006.1"/>
</dbReference>
<evidence type="ECO:0000313" key="3">
    <source>
        <dbReference type="Proteomes" id="UP000198670"/>
    </source>
</evidence>
<name>A0A1I3M0C2_9SPHI</name>
<gene>
    <name evidence="2" type="ORF">SAMN05444682_106203</name>
</gene>
<accession>A0A1I3M0C2</accession>
<keyword evidence="3" id="KW-1185">Reference proteome</keyword>
<evidence type="ECO:0000313" key="2">
    <source>
        <dbReference type="EMBL" id="SFI90408.1"/>
    </source>
</evidence>
<dbReference type="Proteomes" id="UP000198670">
    <property type="component" value="Unassembled WGS sequence"/>
</dbReference>
<dbReference type="STRING" id="1477437.SAMN05444682_106203"/>
<dbReference type="AlphaFoldDB" id="A0A1I3M0C2"/>